<accession>A0A5Q3Q9H1</accession>
<organism evidence="3 4">
    <name type="scientific">Allosaccharopolyspora coralli</name>
    <dbReference type="NCBI Taxonomy" id="2665642"/>
    <lineage>
        <taxon>Bacteria</taxon>
        <taxon>Bacillati</taxon>
        <taxon>Actinomycetota</taxon>
        <taxon>Actinomycetes</taxon>
        <taxon>Pseudonocardiales</taxon>
        <taxon>Pseudonocardiaceae</taxon>
        <taxon>Allosaccharopolyspora</taxon>
    </lineage>
</organism>
<dbReference type="NCBIfam" id="TIGR00481">
    <property type="entry name" value="YbhB/YbcL family Raf kinase inhibitor-like protein"/>
    <property type="match status" value="1"/>
</dbReference>
<evidence type="ECO:0000256" key="1">
    <source>
        <dbReference type="ARBA" id="ARBA00007120"/>
    </source>
</evidence>
<dbReference type="PANTHER" id="PTHR30289">
    <property type="entry name" value="UNCHARACTERIZED PROTEIN YBCL-RELATED"/>
    <property type="match status" value="1"/>
</dbReference>
<proteinExistence type="inferred from homology"/>
<dbReference type="Proteomes" id="UP000371041">
    <property type="component" value="Chromosome"/>
</dbReference>
<dbReference type="AlphaFoldDB" id="A0A5Q3Q9H1"/>
<sequence>MAVRIDELSISCRNFEPDQPIPREHAVEGVNTSVDLDITGVPADAVELAVICHDPDAPMPDGFTHWTVYGLAPETRTVDSESGRQGPNSLGKTGYTGPNPPSGHGVHRYYFWVYALDTLVDGTPTREDFLTQYGPHVLEQNRVVGTYSR</sequence>
<reference evidence="4" key="1">
    <citation type="submission" date="2019-11" db="EMBL/GenBank/DDBJ databases">
        <title>The complete genome sequence of Saccharopolyspora sp. E2A.</title>
        <authorList>
            <person name="Zhang G."/>
        </authorList>
    </citation>
    <scope>NUCLEOTIDE SEQUENCE [LARGE SCALE GENOMIC DNA]</scope>
    <source>
        <strain evidence="4">E2A</strain>
    </source>
</reference>
<protein>
    <submittedName>
        <fullName evidence="3">YbhB/YbcL family Raf kinase inhibitor-like protein</fullName>
    </submittedName>
</protein>
<dbReference type="CDD" id="cd00865">
    <property type="entry name" value="PEBP_bact_arch"/>
    <property type="match status" value="1"/>
</dbReference>
<dbReference type="EMBL" id="CP045929">
    <property type="protein sequence ID" value="QGK70500.1"/>
    <property type="molecule type" value="Genomic_DNA"/>
</dbReference>
<name>A0A5Q3Q9H1_9PSEU</name>
<comment type="similarity">
    <text evidence="1">Belongs to the UPF0098 family.</text>
</comment>
<dbReference type="PANTHER" id="PTHR30289:SF1">
    <property type="entry name" value="PEBP (PHOSPHATIDYLETHANOLAMINE-BINDING PROTEIN) FAMILY PROTEIN"/>
    <property type="match status" value="1"/>
</dbReference>
<feature type="region of interest" description="Disordered" evidence="2">
    <location>
        <begin position="75"/>
        <end position="101"/>
    </location>
</feature>
<dbReference type="Gene3D" id="3.90.280.10">
    <property type="entry name" value="PEBP-like"/>
    <property type="match status" value="1"/>
</dbReference>
<dbReference type="SUPFAM" id="SSF49777">
    <property type="entry name" value="PEBP-like"/>
    <property type="match status" value="1"/>
</dbReference>
<dbReference type="InterPro" id="IPR036610">
    <property type="entry name" value="PEBP-like_sf"/>
</dbReference>
<dbReference type="RefSeq" id="WP_154077082.1">
    <property type="nucleotide sequence ID" value="NZ_CP045929.1"/>
</dbReference>
<dbReference type="InterPro" id="IPR008914">
    <property type="entry name" value="PEBP"/>
</dbReference>
<dbReference type="Pfam" id="PF01161">
    <property type="entry name" value="PBP"/>
    <property type="match status" value="1"/>
</dbReference>
<keyword evidence="4" id="KW-1185">Reference proteome</keyword>
<dbReference type="KEGG" id="sace:GIY23_14075"/>
<dbReference type="InterPro" id="IPR005247">
    <property type="entry name" value="YbhB_YbcL/LppC-like"/>
</dbReference>
<evidence type="ECO:0000313" key="3">
    <source>
        <dbReference type="EMBL" id="QGK70500.1"/>
    </source>
</evidence>
<evidence type="ECO:0000313" key="4">
    <source>
        <dbReference type="Proteomes" id="UP000371041"/>
    </source>
</evidence>
<gene>
    <name evidence="3" type="ORF">GIY23_14075</name>
</gene>
<evidence type="ECO:0000256" key="2">
    <source>
        <dbReference type="SAM" id="MobiDB-lite"/>
    </source>
</evidence>